<evidence type="ECO:0000256" key="1">
    <source>
        <dbReference type="ARBA" id="ARBA00004651"/>
    </source>
</evidence>
<evidence type="ECO:0000256" key="2">
    <source>
        <dbReference type="ARBA" id="ARBA00022475"/>
    </source>
</evidence>
<keyword evidence="6 8" id="KW-1133">Transmembrane helix</keyword>
<keyword evidence="3" id="KW-0328">Glycosyltransferase</keyword>
<keyword evidence="2" id="KW-1003">Cell membrane</keyword>
<gene>
    <name evidence="9" type="ORF">UFOPK2399_00218</name>
</gene>
<feature type="transmembrane region" description="Helical" evidence="8">
    <location>
        <begin position="148"/>
        <end position="168"/>
    </location>
</feature>
<proteinExistence type="predicted"/>
<keyword evidence="4" id="KW-0808">Transferase</keyword>
<comment type="subcellular location">
    <subcellularLocation>
        <location evidence="1">Cell membrane</location>
        <topology evidence="1">Multi-pass membrane protein</topology>
    </subcellularLocation>
</comment>
<evidence type="ECO:0000256" key="8">
    <source>
        <dbReference type="SAM" id="Phobius"/>
    </source>
</evidence>
<protein>
    <submittedName>
        <fullName evidence="9">Unannotated protein</fullName>
    </submittedName>
</protein>
<dbReference type="InterPro" id="IPR050297">
    <property type="entry name" value="LipidA_mod_glycosyltrf_83"/>
</dbReference>
<accession>A0A6J6NKX6</accession>
<feature type="transmembrane region" description="Helical" evidence="8">
    <location>
        <begin position="174"/>
        <end position="206"/>
    </location>
</feature>
<evidence type="ECO:0000256" key="5">
    <source>
        <dbReference type="ARBA" id="ARBA00022692"/>
    </source>
</evidence>
<evidence type="ECO:0000256" key="4">
    <source>
        <dbReference type="ARBA" id="ARBA00022679"/>
    </source>
</evidence>
<evidence type="ECO:0000256" key="7">
    <source>
        <dbReference type="ARBA" id="ARBA00023136"/>
    </source>
</evidence>
<name>A0A6J6NKX6_9ZZZZ</name>
<dbReference type="PANTHER" id="PTHR33908:SF11">
    <property type="entry name" value="MEMBRANE PROTEIN"/>
    <property type="match status" value="1"/>
</dbReference>
<keyword evidence="7 8" id="KW-0472">Membrane</keyword>
<feature type="transmembrane region" description="Helical" evidence="8">
    <location>
        <begin position="344"/>
        <end position="359"/>
    </location>
</feature>
<dbReference type="GO" id="GO:0008610">
    <property type="term" value="P:lipid biosynthetic process"/>
    <property type="evidence" value="ECO:0007669"/>
    <property type="project" value="UniProtKB-ARBA"/>
</dbReference>
<feature type="transmembrane region" description="Helical" evidence="8">
    <location>
        <begin position="250"/>
        <end position="279"/>
    </location>
</feature>
<dbReference type="GO" id="GO:0005886">
    <property type="term" value="C:plasma membrane"/>
    <property type="evidence" value="ECO:0007669"/>
    <property type="project" value="UniProtKB-SubCell"/>
</dbReference>
<feature type="transmembrane region" description="Helical" evidence="8">
    <location>
        <begin position="291"/>
        <end position="308"/>
    </location>
</feature>
<evidence type="ECO:0000313" key="9">
    <source>
        <dbReference type="EMBL" id="CAB4685003.1"/>
    </source>
</evidence>
<keyword evidence="5 8" id="KW-0812">Transmembrane</keyword>
<evidence type="ECO:0000256" key="6">
    <source>
        <dbReference type="ARBA" id="ARBA00022989"/>
    </source>
</evidence>
<feature type="transmembrane region" description="Helical" evidence="8">
    <location>
        <begin position="120"/>
        <end position="141"/>
    </location>
</feature>
<sequence length="527" mass="56681">MRALRQVVRRIGSENLSVLETSSARAAALLVGLLGISVAMRTTDLGGAFWIDEGISVGIAHHAFTTIPQVLHQDGAPPLYYLLLHAWIGVFGDSEAATHALSLTFALACVPLAYWVGLPVFGRAVGLVAATLAALDPYLTYYGQETRMYTLAAGLSFLVTGAYIRGIVLRRRRWLPVLALAIDAIVLTHNWGLFLAIGFGVATVVFARDRLRWDGALVALGAAVVYAPWLPTLLKQAAHTGAPWTTSPNLHALVLAPGAVLAGDGPLMAFAVAGCAGLALLARAGGPSRDVVRLLAVAGAVTILVAWTGSQFTPAWTGRYLGVIAGPLLLLAAAGFVKVGRPGLVSFILVLFLWGGFSVKDEKSNAKQIARAVSAELRPGDLIVTTHPEQTPVLRYYFGPQYRYLTTLGPVADPRVMDWRDALKHLKAATPSQDLAILGDVPVGRRFVVVTPVFRDYHAWDAPWTKLVYGTSARWLAAIEADRRFRRVAVIQTDEIARKKNYWKPLQAFVFVRSSSIPGAVGGDTSR</sequence>
<feature type="transmembrane region" description="Helical" evidence="8">
    <location>
        <begin position="320"/>
        <end position="337"/>
    </location>
</feature>
<feature type="transmembrane region" description="Helical" evidence="8">
    <location>
        <begin position="213"/>
        <end position="230"/>
    </location>
</feature>
<dbReference type="PANTHER" id="PTHR33908">
    <property type="entry name" value="MANNOSYLTRANSFERASE YKCB-RELATED"/>
    <property type="match status" value="1"/>
</dbReference>
<dbReference type="EMBL" id="CAEZXP010000001">
    <property type="protein sequence ID" value="CAB4685003.1"/>
    <property type="molecule type" value="Genomic_DNA"/>
</dbReference>
<organism evidence="9">
    <name type="scientific">freshwater metagenome</name>
    <dbReference type="NCBI Taxonomy" id="449393"/>
    <lineage>
        <taxon>unclassified sequences</taxon>
        <taxon>metagenomes</taxon>
        <taxon>ecological metagenomes</taxon>
    </lineage>
</organism>
<reference evidence="9" key="1">
    <citation type="submission" date="2020-05" db="EMBL/GenBank/DDBJ databases">
        <authorList>
            <person name="Chiriac C."/>
            <person name="Salcher M."/>
            <person name="Ghai R."/>
            <person name="Kavagutti S V."/>
        </authorList>
    </citation>
    <scope>NUCLEOTIDE SEQUENCE</scope>
</reference>
<dbReference type="GO" id="GO:0016763">
    <property type="term" value="F:pentosyltransferase activity"/>
    <property type="evidence" value="ECO:0007669"/>
    <property type="project" value="TreeGrafter"/>
</dbReference>
<dbReference type="AlphaFoldDB" id="A0A6J6NKX6"/>
<evidence type="ECO:0000256" key="3">
    <source>
        <dbReference type="ARBA" id="ARBA00022676"/>
    </source>
</evidence>